<evidence type="ECO:0000256" key="1">
    <source>
        <dbReference type="SAM" id="SignalP"/>
    </source>
</evidence>
<feature type="chain" id="PRO_5040653538" evidence="1">
    <location>
        <begin position="19"/>
        <end position="101"/>
    </location>
</feature>
<organism evidence="2 4">
    <name type="scientific">Rhodocollybia butyracea</name>
    <dbReference type="NCBI Taxonomy" id="206335"/>
    <lineage>
        <taxon>Eukaryota</taxon>
        <taxon>Fungi</taxon>
        <taxon>Dikarya</taxon>
        <taxon>Basidiomycota</taxon>
        <taxon>Agaricomycotina</taxon>
        <taxon>Agaricomycetes</taxon>
        <taxon>Agaricomycetidae</taxon>
        <taxon>Agaricales</taxon>
        <taxon>Marasmiineae</taxon>
        <taxon>Omphalotaceae</taxon>
        <taxon>Rhodocollybia</taxon>
    </lineage>
</organism>
<keyword evidence="1" id="KW-0732">Signal</keyword>
<comment type="caution">
    <text evidence="2">The sequence shown here is derived from an EMBL/GenBank/DDBJ whole genome shotgun (WGS) entry which is preliminary data.</text>
</comment>
<feature type="signal peptide" evidence="1">
    <location>
        <begin position="1"/>
        <end position="18"/>
    </location>
</feature>
<protein>
    <submittedName>
        <fullName evidence="2">Uncharacterized protein</fullName>
    </submittedName>
</protein>
<accession>A0A9P5P9U9</accession>
<reference evidence="2" key="1">
    <citation type="submission" date="2020-11" db="EMBL/GenBank/DDBJ databases">
        <authorList>
            <consortium name="DOE Joint Genome Institute"/>
            <person name="Ahrendt S."/>
            <person name="Riley R."/>
            <person name="Andreopoulos W."/>
            <person name="Labutti K."/>
            <person name="Pangilinan J."/>
            <person name="Ruiz-Duenas F.J."/>
            <person name="Barrasa J.M."/>
            <person name="Sanchez-Garcia M."/>
            <person name="Camarero S."/>
            <person name="Miyauchi S."/>
            <person name="Serrano A."/>
            <person name="Linde D."/>
            <person name="Babiker R."/>
            <person name="Drula E."/>
            <person name="Ayuso-Fernandez I."/>
            <person name="Pacheco R."/>
            <person name="Padilla G."/>
            <person name="Ferreira P."/>
            <person name="Barriuso J."/>
            <person name="Kellner H."/>
            <person name="Castanera R."/>
            <person name="Alfaro M."/>
            <person name="Ramirez L."/>
            <person name="Pisabarro A.G."/>
            <person name="Kuo A."/>
            <person name="Tritt A."/>
            <person name="Lipzen A."/>
            <person name="He G."/>
            <person name="Yan M."/>
            <person name="Ng V."/>
            <person name="Cullen D."/>
            <person name="Martin F."/>
            <person name="Rosso M.-N."/>
            <person name="Henrissat B."/>
            <person name="Hibbett D."/>
            <person name="Martinez A.T."/>
            <person name="Grigoriev I.V."/>
        </authorList>
    </citation>
    <scope>NUCLEOTIDE SEQUENCE</scope>
    <source>
        <strain evidence="2">AH 40177</strain>
    </source>
</reference>
<evidence type="ECO:0000313" key="4">
    <source>
        <dbReference type="Proteomes" id="UP000772434"/>
    </source>
</evidence>
<dbReference type="Proteomes" id="UP000772434">
    <property type="component" value="Unassembled WGS sequence"/>
</dbReference>
<sequence>MHFTLAFVTAALVTLTIAIPWPLPPRSEHHQYICTGGVGPVCCTRSTTGLSGFMFGQTCAHYAPSQGCIAPSKVFCCPVAPVFGFPVPVPPLPCIAATHKK</sequence>
<dbReference type="AlphaFoldDB" id="A0A9P5P9U9"/>
<gene>
    <name evidence="3" type="ORF">BDP27DRAFT_1369921</name>
    <name evidence="2" type="ORF">BDP27DRAFT_1431610</name>
</gene>
<keyword evidence="4" id="KW-1185">Reference proteome</keyword>
<name>A0A9P5P9U9_9AGAR</name>
<dbReference type="EMBL" id="JADNRY010000212">
    <property type="protein sequence ID" value="KAF9061169.1"/>
    <property type="molecule type" value="Genomic_DNA"/>
</dbReference>
<proteinExistence type="predicted"/>
<evidence type="ECO:0000313" key="2">
    <source>
        <dbReference type="EMBL" id="KAF9059227.1"/>
    </source>
</evidence>
<dbReference type="EMBL" id="JADNRY010000315">
    <property type="protein sequence ID" value="KAF9059227.1"/>
    <property type="molecule type" value="Genomic_DNA"/>
</dbReference>
<evidence type="ECO:0000313" key="3">
    <source>
        <dbReference type="EMBL" id="KAF9061169.1"/>
    </source>
</evidence>